<sequence>MKAQYGILRFKKYKGPAISPIEAHNERTKEQYASNPDIDTSRSRYNLHLVQPQGRYREEADRMIAAAHCRVRKDSVRVVEALVTASPEFFKDKNNREIRAYFAYALKFLEGRQCPDTFLSAVVHMDEKTPHLHLCFVPLTADGRLSAKEIIGNRKNLVKWQDEFWQHMVKQYPELERGESASQTGREHIPPRIFKEMTQLTKQKEQLDALLVGINPFNSKSRVAEISKVLDSYIPNVARMKDQLRKYNVAFTKTAAENEKLKEKNKTLSASLDKAKEGSVLKRLEDAKLRQDYEAAVQTLNRIPKEVLDFYCQAGNREEDDRQNVNAR</sequence>
<dbReference type="NCBIfam" id="NF041497">
    <property type="entry name" value="MobV"/>
    <property type="match status" value="1"/>
</dbReference>
<dbReference type="Gene3D" id="3.30.930.30">
    <property type="match status" value="1"/>
</dbReference>
<comment type="similarity">
    <text evidence="1">Belongs to the plasmid mobilization pre family.</text>
</comment>
<evidence type="ECO:0000256" key="1">
    <source>
        <dbReference type="ARBA" id="ARBA00010657"/>
    </source>
</evidence>
<dbReference type="InterPro" id="IPR001668">
    <property type="entry name" value="Mob_Pre"/>
</dbReference>
<dbReference type="OrthoDB" id="9800759at2"/>
<dbReference type="GO" id="GO:0003677">
    <property type="term" value="F:DNA binding"/>
    <property type="evidence" value="ECO:0007669"/>
    <property type="project" value="InterPro"/>
</dbReference>
<dbReference type="GO" id="GO:0006310">
    <property type="term" value="P:DNA recombination"/>
    <property type="evidence" value="ECO:0007669"/>
    <property type="project" value="InterPro"/>
</dbReference>
<evidence type="ECO:0000313" key="2">
    <source>
        <dbReference type="EMBL" id="CUN07714.1"/>
    </source>
</evidence>
<dbReference type="Proteomes" id="UP000095649">
    <property type="component" value="Unassembled WGS sequence"/>
</dbReference>
<dbReference type="EMBL" id="CYXN01000014">
    <property type="protein sequence ID" value="CUN07714.1"/>
    <property type="molecule type" value="Genomic_DNA"/>
</dbReference>
<protein>
    <submittedName>
        <fullName evidence="2">Plasmid recombination enzyme</fullName>
    </submittedName>
</protein>
<gene>
    <name evidence="2" type="ORF">ERS852582_01817</name>
</gene>
<name>A0A173TYQ1_9FIRM</name>
<dbReference type="CDD" id="cd17242">
    <property type="entry name" value="MobM_relaxase"/>
    <property type="match status" value="1"/>
</dbReference>
<dbReference type="AlphaFoldDB" id="A0A173TYQ1"/>
<organism evidence="2 3">
    <name type="scientific">Faecalibacterium prausnitzii</name>
    <dbReference type="NCBI Taxonomy" id="853"/>
    <lineage>
        <taxon>Bacteria</taxon>
        <taxon>Bacillati</taxon>
        <taxon>Bacillota</taxon>
        <taxon>Clostridia</taxon>
        <taxon>Eubacteriales</taxon>
        <taxon>Oscillospiraceae</taxon>
        <taxon>Faecalibacterium</taxon>
    </lineage>
</organism>
<reference evidence="2 3" key="1">
    <citation type="submission" date="2015-09" db="EMBL/GenBank/DDBJ databases">
        <authorList>
            <consortium name="Pathogen Informatics"/>
        </authorList>
    </citation>
    <scope>NUCLEOTIDE SEQUENCE [LARGE SCALE GENOMIC DNA]</scope>
    <source>
        <strain evidence="2 3">2789STDY5834970</strain>
    </source>
</reference>
<dbReference type="Pfam" id="PF01076">
    <property type="entry name" value="Mob_Pre"/>
    <property type="match status" value="1"/>
</dbReference>
<accession>A0A173TYQ1</accession>
<dbReference type="RefSeq" id="WP_055186252.1">
    <property type="nucleotide sequence ID" value="NZ_CYXN01000014.1"/>
</dbReference>
<proteinExistence type="inferred from homology"/>
<evidence type="ECO:0000313" key="3">
    <source>
        <dbReference type="Proteomes" id="UP000095649"/>
    </source>
</evidence>